<dbReference type="OrthoDB" id="11226at2"/>
<dbReference type="GO" id="GO:0022900">
    <property type="term" value="P:electron transport chain"/>
    <property type="evidence" value="ECO:0007669"/>
    <property type="project" value="InterPro"/>
</dbReference>
<evidence type="ECO:0000313" key="2">
    <source>
        <dbReference type="EMBL" id="RLJ69891.1"/>
    </source>
</evidence>
<keyword evidence="3" id="KW-1185">Reference proteome</keyword>
<dbReference type="GO" id="GO:0020037">
    <property type="term" value="F:heme binding"/>
    <property type="evidence" value="ECO:0007669"/>
    <property type="project" value="InterPro"/>
</dbReference>
<accession>A0A497XNQ8</accession>
<gene>
    <name evidence="2" type="ORF">BCF55_0149</name>
</gene>
<feature type="signal peptide" evidence="1">
    <location>
        <begin position="1"/>
        <end position="19"/>
    </location>
</feature>
<name>A0A497XNQ8_9AQUI</name>
<dbReference type="AlphaFoldDB" id="A0A497XNQ8"/>
<dbReference type="InterPro" id="IPR010980">
    <property type="entry name" value="Cyt_c/b562"/>
</dbReference>
<evidence type="ECO:0000313" key="3">
    <source>
        <dbReference type="Proteomes" id="UP000267841"/>
    </source>
</evidence>
<proteinExistence type="predicted"/>
<dbReference type="EMBL" id="RCCJ01000001">
    <property type="protein sequence ID" value="RLJ69891.1"/>
    <property type="molecule type" value="Genomic_DNA"/>
</dbReference>
<organism evidence="2 3">
    <name type="scientific">Hydrogenivirga caldilitoris</name>
    <dbReference type="NCBI Taxonomy" id="246264"/>
    <lineage>
        <taxon>Bacteria</taxon>
        <taxon>Pseudomonadati</taxon>
        <taxon>Aquificota</taxon>
        <taxon>Aquificia</taxon>
        <taxon>Aquificales</taxon>
        <taxon>Aquificaceae</taxon>
        <taxon>Hydrogenivirga</taxon>
    </lineage>
</organism>
<dbReference type="SUPFAM" id="SSF47175">
    <property type="entry name" value="Cytochromes"/>
    <property type="match status" value="1"/>
</dbReference>
<dbReference type="GO" id="GO:0009055">
    <property type="term" value="F:electron transfer activity"/>
    <property type="evidence" value="ECO:0007669"/>
    <property type="project" value="InterPro"/>
</dbReference>
<evidence type="ECO:0000256" key="1">
    <source>
        <dbReference type="SAM" id="SignalP"/>
    </source>
</evidence>
<keyword evidence="1" id="KW-0732">Signal</keyword>
<evidence type="ECO:0008006" key="4">
    <source>
        <dbReference type="Google" id="ProtNLM"/>
    </source>
</evidence>
<sequence length="276" mass="31320">MKLKRLFLVCLISGGVALSADKITLKKPPASLQKYYPPTSKKFEFLSNMHSMSMAFAGVRLNVNEGNWDKAKDWAVKLKDTYLNTSKMVPEWKEYFKPELADALVKAVESKNVDKFIEASRNFGQTCAKCHRDNEIAVKLVYHFPSFDTVKIEDPVEFMELETHKYMEKLANSMKALKVYLMQGDTDKAREAGSNFVERARQLRSMCSKCHTNKLSEEVMLGKEYEGALSRLENLLSSEKTNSEEVFKALGPIGATCTKCHNVHLIPALVQEAFEK</sequence>
<reference evidence="2 3" key="1">
    <citation type="submission" date="2018-10" db="EMBL/GenBank/DDBJ databases">
        <title>Genomic Encyclopedia of Archaeal and Bacterial Type Strains, Phase II (KMG-II): from individual species to whole genera.</title>
        <authorList>
            <person name="Goeker M."/>
        </authorList>
    </citation>
    <scope>NUCLEOTIDE SEQUENCE [LARGE SCALE GENOMIC DNA]</scope>
    <source>
        <strain evidence="2 3">DSM 16510</strain>
    </source>
</reference>
<dbReference type="RefSeq" id="WP_121008824.1">
    <property type="nucleotide sequence ID" value="NZ_RCCJ01000001.1"/>
</dbReference>
<comment type="caution">
    <text evidence="2">The sequence shown here is derived from an EMBL/GenBank/DDBJ whole genome shotgun (WGS) entry which is preliminary data.</text>
</comment>
<protein>
    <recommendedName>
        <fullName evidence="4">Cytochrome c554/c'-like protein</fullName>
    </recommendedName>
</protein>
<dbReference type="InterPro" id="IPR036280">
    <property type="entry name" value="Multihaem_cyt_sf"/>
</dbReference>
<dbReference type="Proteomes" id="UP000267841">
    <property type="component" value="Unassembled WGS sequence"/>
</dbReference>
<dbReference type="SUPFAM" id="SSF48695">
    <property type="entry name" value="Multiheme cytochromes"/>
    <property type="match status" value="1"/>
</dbReference>
<dbReference type="GO" id="GO:0005506">
    <property type="term" value="F:iron ion binding"/>
    <property type="evidence" value="ECO:0007669"/>
    <property type="project" value="InterPro"/>
</dbReference>
<feature type="chain" id="PRO_5019825613" description="Cytochrome c554/c'-like protein" evidence="1">
    <location>
        <begin position="20"/>
        <end position="276"/>
    </location>
</feature>